<accession>A0A835HU51</accession>
<gene>
    <name evidence="5" type="ORF">IFM89_010347</name>
    <name evidence="6" type="ORF">IFM89_014115</name>
</gene>
<evidence type="ECO:0000313" key="7">
    <source>
        <dbReference type="Proteomes" id="UP000631114"/>
    </source>
</evidence>
<dbReference type="OrthoDB" id="6373236at2759"/>
<comment type="similarity">
    <text evidence="1">Belongs to the CDI family. ICK/KRP subfamily.</text>
</comment>
<dbReference type="InterPro" id="IPR003175">
    <property type="entry name" value="CDI_dom"/>
</dbReference>
<feature type="region of interest" description="Disordered" evidence="3">
    <location>
        <begin position="69"/>
        <end position="124"/>
    </location>
</feature>
<evidence type="ECO:0000259" key="4">
    <source>
        <dbReference type="Pfam" id="PF02234"/>
    </source>
</evidence>
<dbReference type="PIRSF" id="PIRSF017811">
    <property type="entry name" value="CDK_inhib_pln"/>
    <property type="match status" value="1"/>
</dbReference>
<keyword evidence="2" id="KW-0649">Protein kinase inhibitor</keyword>
<dbReference type="EMBL" id="JADFTS010000005">
    <property type="protein sequence ID" value="KAF9605124.1"/>
    <property type="molecule type" value="Genomic_DNA"/>
</dbReference>
<feature type="domain" description="Cyclin-dependent kinase inhibitor" evidence="4">
    <location>
        <begin position="191"/>
        <end position="236"/>
    </location>
</feature>
<dbReference type="PANTHER" id="PTHR46776">
    <property type="entry name" value="CYCLIN-DEPENDENT KINASE INHIBITOR 4-RELATED"/>
    <property type="match status" value="1"/>
</dbReference>
<name>A0A835HU51_9MAGN</name>
<reference evidence="5 7" key="1">
    <citation type="submission" date="2020-10" db="EMBL/GenBank/DDBJ databases">
        <title>The Coptis chinensis genome and diversification of protoberbering-type alkaloids.</title>
        <authorList>
            <person name="Wang B."/>
            <person name="Shu S."/>
            <person name="Song C."/>
            <person name="Liu Y."/>
        </authorList>
    </citation>
    <scope>NUCLEOTIDE SEQUENCE [LARGE SCALE GENOMIC DNA]</scope>
    <source>
        <strain evidence="5">HL-2020</strain>
        <tissue evidence="5">Leaf</tissue>
    </source>
</reference>
<proteinExistence type="inferred from homology"/>
<feature type="region of interest" description="Disordered" evidence="3">
    <location>
        <begin position="219"/>
        <end position="238"/>
    </location>
</feature>
<evidence type="ECO:0000313" key="5">
    <source>
        <dbReference type="EMBL" id="KAF9604806.1"/>
    </source>
</evidence>
<dbReference type="Gene3D" id="4.10.365.10">
    <property type="entry name" value="p27"/>
    <property type="match status" value="1"/>
</dbReference>
<dbReference type="InterPro" id="IPR044898">
    <property type="entry name" value="CDI_dom_sf"/>
</dbReference>
<dbReference type="Proteomes" id="UP000631114">
    <property type="component" value="Unassembled WGS sequence"/>
</dbReference>
<organism evidence="5 7">
    <name type="scientific">Coptis chinensis</name>
    <dbReference type="NCBI Taxonomy" id="261450"/>
    <lineage>
        <taxon>Eukaryota</taxon>
        <taxon>Viridiplantae</taxon>
        <taxon>Streptophyta</taxon>
        <taxon>Embryophyta</taxon>
        <taxon>Tracheophyta</taxon>
        <taxon>Spermatophyta</taxon>
        <taxon>Magnoliopsida</taxon>
        <taxon>Ranunculales</taxon>
        <taxon>Ranunculaceae</taxon>
        <taxon>Coptidoideae</taxon>
        <taxon>Coptis</taxon>
    </lineage>
</organism>
<dbReference type="InterPro" id="IPR044275">
    <property type="entry name" value="KRP"/>
</dbReference>
<evidence type="ECO:0000256" key="3">
    <source>
        <dbReference type="SAM" id="MobiDB-lite"/>
    </source>
</evidence>
<feature type="compositionally biased region" description="Basic and acidic residues" evidence="3">
    <location>
        <begin position="113"/>
        <end position="124"/>
    </location>
</feature>
<keyword evidence="7" id="KW-1185">Reference proteome</keyword>
<feature type="compositionally biased region" description="Low complexity" evidence="3">
    <location>
        <begin position="97"/>
        <end position="112"/>
    </location>
</feature>
<protein>
    <recommendedName>
        <fullName evidence="4">Cyclin-dependent kinase inhibitor domain-containing protein</fullName>
    </recommendedName>
</protein>
<sequence>MGKYMRKAKITGEIAVMELATTTTTSLVSGVRTRAKTLALQRLQKTTSGSSNDSSSCYLQLRSRRLEKKPPSLLSGVSHNHNTTATDSNKKPNPNPSSRLANNSASVASVSLRNEKKSEDGSDNFHDLGVAAAVEASFGENVLEIEGRSTRETTPCSLIRGSDTVRTPGSTTRRTNSAATNRRIQSSIRRNVPTPHEMEEFFAGAEQQQQRVFTEKYNFDPVNDSPLPGRYEWQRVDP</sequence>
<dbReference type="GO" id="GO:0051726">
    <property type="term" value="P:regulation of cell cycle"/>
    <property type="evidence" value="ECO:0007669"/>
    <property type="project" value="InterPro"/>
</dbReference>
<comment type="caution">
    <text evidence="5">The sequence shown here is derived from an EMBL/GenBank/DDBJ whole genome shotgun (WGS) entry which is preliminary data.</text>
</comment>
<evidence type="ECO:0000313" key="6">
    <source>
        <dbReference type="EMBL" id="KAF9605124.1"/>
    </source>
</evidence>
<dbReference type="Pfam" id="PF02234">
    <property type="entry name" value="CDI"/>
    <property type="match status" value="1"/>
</dbReference>
<feature type="compositionally biased region" description="Polar residues" evidence="3">
    <location>
        <begin position="75"/>
        <end position="87"/>
    </location>
</feature>
<dbReference type="AlphaFoldDB" id="A0A835HU51"/>
<dbReference type="GO" id="GO:0005634">
    <property type="term" value="C:nucleus"/>
    <property type="evidence" value="ECO:0007669"/>
    <property type="project" value="InterPro"/>
</dbReference>
<evidence type="ECO:0000256" key="2">
    <source>
        <dbReference type="ARBA" id="ARBA00023013"/>
    </source>
</evidence>
<dbReference type="EMBL" id="JADFTS010000005">
    <property type="protein sequence ID" value="KAF9604806.1"/>
    <property type="molecule type" value="Genomic_DNA"/>
</dbReference>
<dbReference type="GO" id="GO:0004861">
    <property type="term" value="F:cyclin-dependent protein serine/threonine kinase inhibitor activity"/>
    <property type="evidence" value="ECO:0007669"/>
    <property type="project" value="InterPro"/>
</dbReference>
<evidence type="ECO:0000256" key="1">
    <source>
        <dbReference type="ARBA" id="ARBA00010274"/>
    </source>
</evidence>